<keyword evidence="2" id="KW-1185">Reference proteome</keyword>
<dbReference type="Proteomes" id="UP001501310">
    <property type="component" value="Unassembled WGS sequence"/>
</dbReference>
<comment type="caution">
    <text evidence="1">The sequence shown here is derived from an EMBL/GenBank/DDBJ whole genome shotgun (WGS) entry which is preliminary data.</text>
</comment>
<evidence type="ECO:0000313" key="1">
    <source>
        <dbReference type="EMBL" id="GAA4010639.1"/>
    </source>
</evidence>
<accession>A0ABP7SE96</accession>
<proteinExistence type="predicted"/>
<gene>
    <name evidence="1" type="ORF">GCM10022211_26400</name>
</gene>
<sequence>MDQVVRQMRETAEKMRGQLPADQIAQMLRDADELERETKAGSFNAPAAPATRSAGVIAHMEQSHGAIFEWLMRTSTCAGYQWENWRRWNISTGQYIAERNEGCKKAFASYEQYFRAQVSGNGEIAKRHLAEYDRAAHQVVDAYPEN</sequence>
<name>A0ABP7SE96_9SPHN</name>
<dbReference type="EMBL" id="BAAAZD010000002">
    <property type="protein sequence ID" value="GAA4010639.1"/>
    <property type="molecule type" value="Genomic_DNA"/>
</dbReference>
<evidence type="ECO:0000313" key="2">
    <source>
        <dbReference type="Proteomes" id="UP001501310"/>
    </source>
</evidence>
<protein>
    <submittedName>
        <fullName evidence="1">Uncharacterized protein</fullName>
    </submittedName>
</protein>
<organism evidence="1 2">
    <name type="scientific">Sphingomonas humi</name>
    <dbReference type="NCBI Taxonomy" id="335630"/>
    <lineage>
        <taxon>Bacteria</taxon>
        <taxon>Pseudomonadati</taxon>
        <taxon>Pseudomonadota</taxon>
        <taxon>Alphaproteobacteria</taxon>
        <taxon>Sphingomonadales</taxon>
        <taxon>Sphingomonadaceae</taxon>
        <taxon>Sphingomonas</taxon>
    </lineage>
</organism>
<reference evidence="2" key="1">
    <citation type="journal article" date="2019" name="Int. J. Syst. Evol. Microbiol.">
        <title>The Global Catalogue of Microorganisms (GCM) 10K type strain sequencing project: providing services to taxonomists for standard genome sequencing and annotation.</title>
        <authorList>
            <consortium name="The Broad Institute Genomics Platform"/>
            <consortium name="The Broad Institute Genome Sequencing Center for Infectious Disease"/>
            <person name="Wu L."/>
            <person name="Ma J."/>
        </authorList>
    </citation>
    <scope>NUCLEOTIDE SEQUENCE [LARGE SCALE GENOMIC DNA]</scope>
    <source>
        <strain evidence="2">JCM 16603</strain>
    </source>
</reference>